<dbReference type="EMBL" id="MNPL01007187">
    <property type="protein sequence ID" value="OQR74899.1"/>
    <property type="molecule type" value="Genomic_DNA"/>
</dbReference>
<dbReference type="AlphaFoldDB" id="A0A1V9XN15"/>
<evidence type="ECO:0000256" key="2">
    <source>
        <dbReference type="ARBA" id="ARBA00022723"/>
    </source>
</evidence>
<dbReference type="Pfam" id="PF00096">
    <property type="entry name" value="zf-C2H2"/>
    <property type="match status" value="1"/>
</dbReference>
<dbReference type="InterPro" id="IPR050717">
    <property type="entry name" value="C2H2-ZF_Transcription_Reg"/>
</dbReference>
<dbReference type="SMART" id="SM00355">
    <property type="entry name" value="ZnF_C2H2"/>
    <property type="match status" value="2"/>
</dbReference>
<gene>
    <name evidence="13" type="ORF">BIW11_00876</name>
</gene>
<evidence type="ECO:0000256" key="5">
    <source>
        <dbReference type="ARBA" id="ARBA00022833"/>
    </source>
</evidence>
<dbReference type="Pfam" id="PF13912">
    <property type="entry name" value="zf-C2H2_6"/>
    <property type="match status" value="1"/>
</dbReference>
<keyword evidence="3" id="KW-0677">Repeat</keyword>
<dbReference type="FunFam" id="3.30.160.60:FF:000090">
    <property type="entry name" value="Odd-skipped-related transciption factor 2"/>
    <property type="match status" value="1"/>
</dbReference>
<evidence type="ECO:0000256" key="10">
    <source>
        <dbReference type="PROSITE-ProRule" id="PRU00042"/>
    </source>
</evidence>
<feature type="region of interest" description="Disordered" evidence="11">
    <location>
        <begin position="98"/>
        <end position="199"/>
    </location>
</feature>
<feature type="region of interest" description="Disordered" evidence="11">
    <location>
        <begin position="450"/>
        <end position="484"/>
    </location>
</feature>
<evidence type="ECO:0000256" key="7">
    <source>
        <dbReference type="ARBA" id="ARBA00023163"/>
    </source>
</evidence>
<evidence type="ECO:0000256" key="11">
    <source>
        <dbReference type="SAM" id="MobiDB-lite"/>
    </source>
</evidence>
<comment type="subcellular location">
    <subcellularLocation>
        <location evidence="1">Nucleus</location>
    </subcellularLocation>
</comment>
<evidence type="ECO:0000259" key="12">
    <source>
        <dbReference type="PROSITE" id="PS50157"/>
    </source>
</evidence>
<sequence length="542" mass="59520">MLCTRYGKLSVQFRFVAFAIEQTRARYEPTRYSVAAAQSWPFESVRGRLIVLTGKDGNPSRAVVLMTLETDLPSSMGLKPQFSSRIESRLNMYVRLNPEGQRNENASTRQPKTSVEDASPAGHLRTERQIATTNNQTGSPPSPGIDPTPSSMSDLNREFSVAGRHAEQQQQLMPARVSGHLSGPRRQVTSIWQKADEKERGKEGFMDSAVMWLCMLVRYGSDIAHSTAATLAQPTDLSVVKRSPSSSPARPSPSPPSSASPNSSTVAIFQQAMMNSLARLASTTHSPLLPFNLSSFGPNYSALFLNQATQTAASQLASTRPTLPTGHTATHPPVTHKTPAPSVSSSTTTSERSTSTSSVSSPSLASSRRKFDFARLAQSATTDEPQSAVAQGLVKQPLAVKRPTPIPARGSVLHWPPHGVPRAAAMGMPAYTQGIPRLPGFPFASMRPDARPTQPAGRPSFGVPPHPAAMVFERKPRGPRTTSRPKKEFICKFCQRRFTKSYNLLIHERTHTDERPYICDICHKAFRRQDHLRDHRYARHRS</sequence>
<keyword evidence="4 10" id="KW-0863">Zinc-finger</keyword>
<accession>A0A1V9XN15</accession>
<dbReference type="Proteomes" id="UP000192247">
    <property type="component" value="Unassembled WGS sequence"/>
</dbReference>
<feature type="domain" description="C2H2-type" evidence="12">
    <location>
        <begin position="517"/>
        <end position="542"/>
    </location>
</feature>
<feature type="compositionally biased region" description="Polar residues" evidence="11">
    <location>
        <begin position="129"/>
        <end position="139"/>
    </location>
</feature>
<keyword evidence="7" id="KW-0804">Transcription</keyword>
<evidence type="ECO:0000256" key="1">
    <source>
        <dbReference type="ARBA" id="ARBA00004123"/>
    </source>
</evidence>
<dbReference type="OrthoDB" id="9451254at2759"/>
<feature type="region of interest" description="Disordered" evidence="11">
    <location>
        <begin position="236"/>
        <end position="264"/>
    </location>
</feature>
<keyword evidence="5" id="KW-0862">Zinc</keyword>
<dbReference type="InParanoid" id="A0A1V9XN15"/>
<dbReference type="PANTHER" id="PTHR14196">
    <property type="entry name" value="ODD-SKIPPED - RELATED"/>
    <property type="match status" value="1"/>
</dbReference>
<feature type="domain" description="C2H2-type" evidence="12">
    <location>
        <begin position="489"/>
        <end position="516"/>
    </location>
</feature>
<dbReference type="PROSITE" id="PS00028">
    <property type="entry name" value="ZINC_FINGER_C2H2_1"/>
    <property type="match status" value="2"/>
</dbReference>
<feature type="region of interest" description="Disordered" evidence="11">
    <location>
        <begin position="315"/>
        <end position="364"/>
    </location>
</feature>
<dbReference type="PROSITE" id="PS50157">
    <property type="entry name" value="ZINC_FINGER_C2H2_2"/>
    <property type="match status" value="2"/>
</dbReference>
<dbReference type="STRING" id="418985.A0A1V9XN15"/>
<keyword evidence="14" id="KW-1185">Reference proteome</keyword>
<dbReference type="GO" id="GO:0000981">
    <property type="term" value="F:DNA-binding transcription factor activity, RNA polymerase II-specific"/>
    <property type="evidence" value="ECO:0007669"/>
    <property type="project" value="TreeGrafter"/>
</dbReference>
<dbReference type="FunFam" id="3.30.160.60:FF:000311">
    <property type="entry name" value="protein odd-skipped-related 2 isoform X1"/>
    <property type="match status" value="1"/>
</dbReference>
<evidence type="ECO:0000313" key="13">
    <source>
        <dbReference type="EMBL" id="OQR74899.1"/>
    </source>
</evidence>
<feature type="compositionally biased region" description="Polar residues" evidence="11">
    <location>
        <begin position="103"/>
        <end position="113"/>
    </location>
</feature>
<evidence type="ECO:0000256" key="8">
    <source>
        <dbReference type="ARBA" id="ARBA00023242"/>
    </source>
</evidence>
<dbReference type="InterPro" id="IPR013087">
    <property type="entry name" value="Znf_C2H2_type"/>
</dbReference>
<dbReference type="GO" id="GO:0008270">
    <property type="term" value="F:zinc ion binding"/>
    <property type="evidence" value="ECO:0007669"/>
    <property type="project" value="UniProtKB-KW"/>
</dbReference>
<comment type="similarity">
    <text evidence="9">Belongs to the Odd C2H2-type zinc-finger protein family.</text>
</comment>
<proteinExistence type="inferred from homology"/>
<reference evidence="13 14" key="1">
    <citation type="journal article" date="2017" name="Gigascience">
        <title>Draft genome of the honey bee ectoparasitic mite, Tropilaelaps mercedesae, is shaped by the parasitic life history.</title>
        <authorList>
            <person name="Dong X."/>
            <person name="Armstrong S.D."/>
            <person name="Xia D."/>
            <person name="Makepeace B.L."/>
            <person name="Darby A.C."/>
            <person name="Kadowaki T."/>
        </authorList>
    </citation>
    <scope>NUCLEOTIDE SEQUENCE [LARGE SCALE GENOMIC DNA]</scope>
    <source>
        <strain evidence="13">Wuxi-XJTLU</strain>
    </source>
</reference>
<keyword evidence="6" id="KW-0805">Transcription regulation</keyword>
<keyword evidence="8" id="KW-0539">Nucleus</keyword>
<evidence type="ECO:0000256" key="6">
    <source>
        <dbReference type="ARBA" id="ARBA00023015"/>
    </source>
</evidence>
<dbReference type="Gene3D" id="3.30.160.60">
    <property type="entry name" value="Classic Zinc Finger"/>
    <property type="match status" value="2"/>
</dbReference>
<evidence type="ECO:0000256" key="4">
    <source>
        <dbReference type="ARBA" id="ARBA00022771"/>
    </source>
</evidence>
<evidence type="ECO:0000256" key="9">
    <source>
        <dbReference type="ARBA" id="ARBA00038339"/>
    </source>
</evidence>
<protein>
    <submittedName>
        <fullName evidence="13">Zinc finger protein-like</fullName>
    </submittedName>
</protein>
<evidence type="ECO:0000313" key="14">
    <source>
        <dbReference type="Proteomes" id="UP000192247"/>
    </source>
</evidence>
<dbReference type="SUPFAM" id="SSF57667">
    <property type="entry name" value="beta-beta-alpha zinc fingers"/>
    <property type="match status" value="1"/>
</dbReference>
<keyword evidence="2" id="KW-0479">Metal-binding</keyword>
<organism evidence="13 14">
    <name type="scientific">Tropilaelaps mercedesae</name>
    <dbReference type="NCBI Taxonomy" id="418985"/>
    <lineage>
        <taxon>Eukaryota</taxon>
        <taxon>Metazoa</taxon>
        <taxon>Ecdysozoa</taxon>
        <taxon>Arthropoda</taxon>
        <taxon>Chelicerata</taxon>
        <taxon>Arachnida</taxon>
        <taxon>Acari</taxon>
        <taxon>Parasitiformes</taxon>
        <taxon>Mesostigmata</taxon>
        <taxon>Gamasina</taxon>
        <taxon>Dermanyssoidea</taxon>
        <taxon>Laelapidae</taxon>
        <taxon>Tropilaelaps</taxon>
    </lineage>
</organism>
<comment type="caution">
    <text evidence="13">The sequence shown here is derived from an EMBL/GenBank/DDBJ whole genome shotgun (WGS) entry which is preliminary data.</text>
</comment>
<name>A0A1V9XN15_9ACAR</name>
<evidence type="ECO:0000256" key="3">
    <source>
        <dbReference type="ARBA" id="ARBA00022737"/>
    </source>
</evidence>
<dbReference type="InterPro" id="IPR036236">
    <property type="entry name" value="Znf_C2H2_sf"/>
</dbReference>
<dbReference type="GO" id="GO:0000977">
    <property type="term" value="F:RNA polymerase II transcription regulatory region sequence-specific DNA binding"/>
    <property type="evidence" value="ECO:0007669"/>
    <property type="project" value="TreeGrafter"/>
</dbReference>
<feature type="compositionally biased region" description="Low complexity" evidence="11">
    <location>
        <begin position="338"/>
        <end position="364"/>
    </location>
</feature>
<dbReference type="PANTHER" id="PTHR14196:SF0">
    <property type="entry name" value="PROTEIN BOWEL"/>
    <property type="match status" value="1"/>
</dbReference>
<dbReference type="GO" id="GO:0005634">
    <property type="term" value="C:nucleus"/>
    <property type="evidence" value="ECO:0007669"/>
    <property type="project" value="UniProtKB-SubCell"/>
</dbReference>